<dbReference type="GeneID" id="54280023"/>
<dbReference type="Proteomes" id="UP000799778">
    <property type="component" value="Unassembled WGS sequence"/>
</dbReference>
<dbReference type="EMBL" id="ML978073">
    <property type="protein sequence ID" value="KAF2012333.1"/>
    <property type="molecule type" value="Genomic_DNA"/>
</dbReference>
<evidence type="ECO:0000313" key="1">
    <source>
        <dbReference type="EMBL" id="KAF2012333.1"/>
    </source>
</evidence>
<evidence type="ECO:0000313" key="2">
    <source>
        <dbReference type="Proteomes" id="UP000799778"/>
    </source>
</evidence>
<keyword evidence="2" id="KW-1185">Reference proteome</keyword>
<name>A0A6A5XHA6_9PLEO</name>
<protein>
    <submittedName>
        <fullName evidence="1">Uncharacterized protein</fullName>
    </submittedName>
</protein>
<accession>A0A6A5XHA6</accession>
<sequence>MCIKPGERTRRKGCSLSVGILMTSVFVDLGNRTNRPPQTISNPLANSPVIAAIAPLSRFMAGILIAKVDSPGCCLAQAFTAMLVIPGNMCSDVP</sequence>
<reference evidence="1" key="1">
    <citation type="journal article" date="2020" name="Stud. Mycol.">
        <title>101 Dothideomycetes genomes: a test case for predicting lifestyles and emergence of pathogens.</title>
        <authorList>
            <person name="Haridas S."/>
            <person name="Albert R."/>
            <person name="Binder M."/>
            <person name="Bloem J."/>
            <person name="Labutti K."/>
            <person name="Salamov A."/>
            <person name="Andreopoulos B."/>
            <person name="Baker S."/>
            <person name="Barry K."/>
            <person name="Bills G."/>
            <person name="Bluhm B."/>
            <person name="Cannon C."/>
            <person name="Castanera R."/>
            <person name="Culley D."/>
            <person name="Daum C."/>
            <person name="Ezra D."/>
            <person name="Gonzalez J."/>
            <person name="Henrissat B."/>
            <person name="Kuo A."/>
            <person name="Liang C."/>
            <person name="Lipzen A."/>
            <person name="Lutzoni F."/>
            <person name="Magnuson J."/>
            <person name="Mondo S."/>
            <person name="Nolan M."/>
            <person name="Ohm R."/>
            <person name="Pangilinan J."/>
            <person name="Park H.-J."/>
            <person name="Ramirez L."/>
            <person name="Alfaro M."/>
            <person name="Sun H."/>
            <person name="Tritt A."/>
            <person name="Yoshinaga Y."/>
            <person name="Zwiers L.-H."/>
            <person name="Turgeon B."/>
            <person name="Goodwin S."/>
            <person name="Spatafora J."/>
            <person name="Crous P."/>
            <person name="Grigoriev I."/>
        </authorList>
    </citation>
    <scope>NUCLEOTIDE SEQUENCE</scope>
    <source>
        <strain evidence="1">CBS 175.79</strain>
    </source>
</reference>
<dbReference type="AlphaFoldDB" id="A0A6A5XHA6"/>
<organism evidence="1 2">
    <name type="scientific">Aaosphaeria arxii CBS 175.79</name>
    <dbReference type="NCBI Taxonomy" id="1450172"/>
    <lineage>
        <taxon>Eukaryota</taxon>
        <taxon>Fungi</taxon>
        <taxon>Dikarya</taxon>
        <taxon>Ascomycota</taxon>
        <taxon>Pezizomycotina</taxon>
        <taxon>Dothideomycetes</taxon>
        <taxon>Pleosporomycetidae</taxon>
        <taxon>Pleosporales</taxon>
        <taxon>Pleosporales incertae sedis</taxon>
        <taxon>Aaosphaeria</taxon>
    </lineage>
</organism>
<dbReference type="RefSeq" id="XP_033380672.1">
    <property type="nucleotide sequence ID" value="XM_033522626.1"/>
</dbReference>
<gene>
    <name evidence="1" type="ORF">BU24DRAFT_274950</name>
</gene>
<proteinExistence type="predicted"/>